<dbReference type="InterPro" id="IPR027587">
    <property type="entry name" value="TrbK"/>
</dbReference>
<dbReference type="OrthoDB" id="9815800at2"/>
<accession>A0A090MV34</accession>
<name>A0A090MV34_AFIFE</name>
<evidence type="ECO:0000313" key="4">
    <source>
        <dbReference type="Proteomes" id="UP000035762"/>
    </source>
</evidence>
<dbReference type="Pfam" id="PF20084">
    <property type="entry name" value="TrbK"/>
    <property type="match status" value="1"/>
</dbReference>
<dbReference type="AlphaFoldDB" id="A0A090MV34"/>
<evidence type="ECO:0000256" key="2">
    <source>
        <dbReference type="SAM" id="Phobius"/>
    </source>
</evidence>
<evidence type="ECO:0000313" key="3">
    <source>
        <dbReference type="EMBL" id="CEG10297.1"/>
    </source>
</evidence>
<protein>
    <recommendedName>
        <fullName evidence="5">Conjugal transfer protein TrbK</fullName>
    </recommendedName>
</protein>
<evidence type="ECO:0008006" key="5">
    <source>
        <dbReference type="Google" id="ProtNLM"/>
    </source>
</evidence>
<dbReference type="STRING" id="1035.BN961_03735"/>
<reference evidence="3 4" key="1">
    <citation type="journal article" date="2014" name="Genome Announc.">
        <title>Genome Sequence of Afipia felis Strain 76713, Isolated in Hospital Water Using an Amoeba Co-Culture Procedure.</title>
        <authorList>
            <person name="Benamar S."/>
            <person name="La Scola B."/>
            <person name="Croce O."/>
        </authorList>
    </citation>
    <scope>NUCLEOTIDE SEQUENCE [LARGE SCALE GENOMIC DNA]</scope>
    <source>
        <strain evidence="3 4">76713</strain>
    </source>
</reference>
<organism evidence="3 4">
    <name type="scientific">Afipia felis</name>
    <name type="common">Cat scratch disease bacillus</name>
    <dbReference type="NCBI Taxonomy" id="1035"/>
    <lineage>
        <taxon>Bacteria</taxon>
        <taxon>Pseudomonadati</taxon>
        <taxon>Pseudomonadota</taxon>
        <taxon>Alphaproteobacteria</taxon>
        <taxon>Hyphomicrobiales</taxon>
        <taxon>Nitrobacteraceae</taxon>
        <taxon>Afipia</taxon>
    </lineage>
</organism>
<proteinExistence type="predicted"/>
<keyword evidence="2" id="KW-0472">Membrane</keyword>
<evidence type="ECO:0000256" key="1">
    <source>
        <dbReference type="SAM" id="MobiDB-lite"/>
    </source>
</evidence>
<dbReference type="RefSeq" id="WP_006022582.1">
    <property type="nucleotide sequence ID" value="NZ_CCAZ020000002.1"/>
</dbReference>
<feature type="transmembrane region" description="Helical" evidence="2">
    <location>
        <begin position="6"/>
        <end position="24"/>
    </location>
</feature>
<dbReference type="Proteomes" id="UP000035762">
    <property type="component" value="Unassembled WGS sequence"/>
</dbReference>
<feature type="region of interest" description="Disordered" evidence="1">
    <location>
        <begin position="82"/>
        <end position="133"/>
    </location>
</feature>
<keyword evidence="4" id="KW-1185">Reference proteome</keyword>
<sequence length="133" mass="13814">MDGKTLARVGAIVFVAVAITATAIEMNRKDVSTDVLATQGRPVTTSDPLAAELLRCSEIGEAGTRDPNCLKAWAENRRRFLGQPAPVSSPSPVAPTTLFPSAPASAAPIHKDSAPADVTGPAMQAEPAQPEVR</sequence>
<gene>
    <name evidence="3" type="ORF">BN961_03735</name>
</gene>
<keyword evidence="2" id="KW-1133">Transmembrane helix</keyword>
<dbReference type="EMBL" id="CCAZ020000002">
    <property type="protein sequence ID" value="CEG10297.1"/>
    <property type="molecule type" value="Genomic_DNA"/>
</dbReference>
<dbReference type="NCBIfam" id="TIGR04360">
    <property type="entry name" value="other_trbK"/>
    <property type="match status" value="1"/>
</dbReference>
<comment type="caution">
    <text evidence="3">The sequence shown here is derived from an EMBL/GenBank/DDBJ whole genome shotgun (WGS) entry which is preliminary data.</text>
</comment>
<keyword evidence="2" id="KW-0812">Transmembrane</keyword>